<sequence>MSENSKRSRVEVILAAMAVSVLGLSVLSILTTLLLVFLGVSELPVLLAQLPLIGLPVGFLIIIALLITAIIRRSREARGN</sequence>
<keyword evidence="1" id="KW-0812">Transmembrane</keyword>
<keyword evidence="1" id="KW-1133">Transmembrane helix</keyword>
<feature type="transmembrane region" description="Helical" evidence="1">
    <location>
        <begin position="50"/>
        <end position="71"/>
    </location>
</feature>
<dbReference type="EMBL" id="CAEZTO010000001">
    <property type="protein sequence ID" value="CAB4562239.1"/>
    <property type="molecule type" value="Genomic_DNA"/>
</dbReference>
<proteinExistence type="predicted"/>
<dbReference type="EMBL" id="CAEZST010000013">
    <property type="protein sequence ID" value="CAB4548261.1"/>
    <property type="molecule type" value="Genomic_DNA"/>
</dbReference>
<reference evidence="2" key="1">
    <citation type="submission" date="2020-05" db="EMBL/GenBank/DDBJ databases">
        <authorList>
            <person name="Chiriac C."/>
            <person name="Salcher M."/>
            <person name="Ghai R."/>
            <person name="Kavagutti S V."/>
        </authorList>
    </citation>
    <scope>NUCLEOTIDE SEQUENCE</scope>
</reference>
<gene>
    <name evidence="2" type="ORF">UFOPK1503_00832</name>
    <name evidence="3" type="ORF">UFOPK1693_00112</name>
</gene>
<name>A0A6J6CA84_9ZZZZ</name>
<accession>A0A6J6CA84</accession>
<evidence type="ECO:0000256" key="1">
    <source>
        <dbReference type="SAM" id="Phobius"/>
    </source>
</evidence>
<evidence type="ECO:0000313" key="3">
    <source>
        <dbReference type="EMBL" id="CAB4562239.1"/>
    </source>
</evidence>
<dbReference type="AlphaFoldDB" id="A0A6J6CA84"/>
<keyword evidence="1" id="KW-0472">Membrane</keyword>
<organism evidence="2">
    <name type="scientific">freshwater metagenome</name>
    <dbReference type="NCBI Taxonomy" id="449393"/>
    <lineage>
        <taxon>unclassified sequences</taxon>
        <taxon>metagenomes</taxon>
        <taxon>ecological metagenomes</taxon>
    </lineage>
</organism>
<evidence type="ECO:0000313" key="2">
    <source>
        <dbReference type="EMBL" id="CAB4548261.1"/>
    </source>
</evidence>
<feature type="transmembrane region" description="Helical" evidence="1">
    <location>
        <begin position="12"/>
        <end position="38"/>
    </location>
</feature>
<protein>
    <submittedName>
        <fullName evidence="2">Unannotated protein</fullName>
    </submittedName>
</protein>